<keyword evidence="3" id="KW-1185">Reference proteome</keyword>
<reference evidence="2 3" key="1">
    <citation type="submission" date="2020-08" db="EMBL/GenBank/DDBJ databases">
        <title>Sequencing the genomes of 1000 actinobacteria strains.</title>
        <authorList>
            <person name="Klenk H.-P."/>
        </authorList>
    </citation>
    <scope>NUCLEOTIDE SEQUENCE [LARGE SCALE GENOMIC DNA]</scope>
    <source>
        <strain evidence="2 3">DSM 43149</strain>
    </source>
</reference>
<gene>
    <name evidence="2" type="ORF">BJ971_006701</name>
</gene>
<dbReference type="AlphaFoldDB" id="A0A7W7MTU0"/>
<comment type="caution">
    <text evidence="2">The sequence shown here is derived from an EMBL/GenBank/DDBJ whole genome shotgun (WGS) entry which is preliminary data.</text>
</comment>
<organism evidence="2 3">
    <name type="scientific">Actinoplanes digitatis</name>
    <dbReference type="NCBI Taxonomy" id="1868"/>
    <lineage>
        <taxon>Bacteria</taxon>
        <taxon>Bacillati</taxon>
        <taxon>Actinomycetota</taxon>
        <taxon>Actinomycetes</taxon>
        <taxon>Micromonosporales</taxon>
        <taxon>Micromonosporaceae</taxon>
        <taxon>Actinoplanes</taxon>
    </lineage>
</organism>
<protein>
    <submittedName>
        <fullName evidence="2">Uncharacterized protein</fullName>
    </submittedName>
</protein>
<evidence type="ECO:0000313" key="2">
    <source>
        <dbReference type="EMBL" id="MBB4766145.1"/>
    </source>
</evidence>
<proteinExistence type="predicted"/>
<dbReference type="RefSeq" id="WP_184997228.1">
    <property type="nucleotide sequence ID" value="NZ_BOMK01000051.1"/>
</dbReference>
<accession>A0A7W7MTU0</accession>
<feature type="region of interest" description="Disordered" evidence="1">
    <location>
        <begin position="147"/>
        <end position="166"/>
    </location>
</feature>
<dbReference type="Proteomes" id="UP000578112">
    <property type="component" value="Unassembled WGS sequence"/>
</dbReference>
<evidence type="ECO:0000313" key="3">
    <source>
        <dbReference type="Proteomes" id="UP000578112"/>
    </source>
</evidence>
<sequence>MKAYDVVLGTYEIAVAAHRVGPPPRPAGWAGPAGPAIDPATWPRSPRTGQPLVHDATIALPPEYRYRSPNLVAMAVFDWPDESGFLPAPANFAAALAGDLSYVAHPDDPFWGDVAAARPHPHGSVVCDPDTGSFYGAVWLTAAEFTGPRTERPRQGRQLAPAEDLPPSDERVRFGRFGDLWLVERDNDPNAGRAPGQADYVDVRLLDDDDADFIDVDERFSHVHFGGTLMDPNGLGRRDISAWYMEIHRLGGLWVGDDENLVLDLATDQVFSFR</sequence>
<name>A0A7W7MTU0_9ACTN</name>
<dbReference type="EMBL" id="JACHNH010000001">
    <property type="protein sequence ID" value="MBB4766145.1"/>
    <property type="molecule type" value="Genomic_DNA"/>
</dbReference>
<evidence type="ECO:0000256" key="1">
    <source>
        <dbReference type="SAM" id="MobiDB-lite"/>
    </source>
</evidence>